<accession>A0A8T2C9E4</accession>
<gene>
    <name evidence="1" type="ORF">ISN45_Aa01g031650</name>
</gene>
<organism evidence="1 2">
    <name type="scientific">Arabidopsis thaliana x Arabidopsis arenosa</name>
    <dbReference type="NCBI Taxonomy" id="1240361"/>
    <lineage>
        <taxon>Eukaryota</taxon>
        <taxon>Viridiplantae</taxon>
        <taxon>Streptophyta</taxon>
        <taxon>Embryophyta</taxon>
        <taxon>Tracheophyta</taxon>
        <taxon>Spermatophyta</taxon>
        <taxon>Magnoliopsida</taxon>
        <taxon>eudicotyledons</taxon>
        <taxon>Gunneridae</taxon>
        <taxon>Pentapetalae</taxon>
        <taxon>rosids</taxon>
        <taxon>malvids</taxon>
        <taxon>Brassicales</taxon>
        <taxon>Brassicaceae</taxon>
        <taxon>Camelineae</taxon>
        <taxon>Arabidopsis</taxon>
    </lineage>
</organism>
<name>A0A8T2C9E4_9BRAS</name>
<reference evidence="1 2" key="1">
    <citation type="submission" date="2020-12" db="EMBL/GenBank/DDBJ databases">
        <title>Concerted genomic and epigenomic changes stabilize Arabidopsis allopolyploids.</title>
        <authorList>
            <person name="Chen Z."/>
        </authorList>
    </citation>
    <scope>NUCLEOTIDE SEQUENCE [LARGE SCALE GENOMIC DNA]</scope>
    <source>
        <strain evidence="1">Allo738</strain>
        <tissue evidence="1">Leaf</tissue>
    </source>
</reference>
<sequence length="28" mass="3342">FIFIFICPLEKCDRTQACCSMSLYHSRE</sequence>
<protein>
    <submittedName>
        <fullName evidence="1">Uncharacterized protein</fullName>
    </submittedName>
</protein>
<evidence type="ECO:0000313" key="1">
    <source>
        <dbReference type="EMBL" id="KAG7594413.1"/>
    </source>
</evidence>
<comment type="caution">
    <text evidence="1">The sequence shown here is derived from an EMBL/GenBank/DDBJ whole genome shotgun (WGS) entry which is preliminary data.</text>
</comment>
<dbReference type="EMBL" id="JAEFBK010000006">
    <property type="protein sequence ID" value="KAG7594413.1"/>
    <property type="molecule type" value="Genomic_DNA"/>
</dbReference>
<dbReference type="Proteomes" id="UP000694240">
    <property type="component" value="Chromosome 6"/>
</dbReference>
<dbReference type="AlphaFoldDB" id="A0A8T2C9E4"/>
<keyword evidence="2" id="KW-1185">Reference proteome</keyword>
<feature type="non-terminal residue" evidence="1">
    <location>
        <position position="1"/>
    </location>
</feature>
<proteinExistence type="predicted"/>
<evidence type="ECO:0000313" key="2">
    <source>
        <dbReference type="Proteomes" id="UP000694240"/>
    </source>
</evidence>